<keyword evidence="3" id="KW-1185">Reference proteome</keyword>
<reference evidence="2 3" key="1">
    <citation type="journal article" date="2024" name="Arch. Microbiol.">
        <title>Corallococcus caeni sp. nov., a novel myxobacterium isolated from activated sludge.</title>
        <authorList>
            <person name="Tomita S."/>
            <person name="Nakai R."/>
            <person name="Kuroda K."/>
            <person name="Kurashita H."/>
            <person name="Hatamoto M."/>
            <person name="Yamaguchi T."/>
            <person name="Narihiro T."/>
        </authorList>
    </citation>
    <scope>NUCLEOTIDE SEQUENCE [LARGE SCALE GENOMIC DNA]</scope>
    <source>
        <strain evidence="2 3">NO1</strain>
    </source>
</reference>
<evidence type="ECO:0000313" key="3">
    <source>
        <dbReference type="Proteomes" id="UP001342631"/>
    </source>
</evidence>
<proteinExistence type="predicted"/>
<evidence type="ECO:0008006" key="4">
    <source>
        <dbReference type="Google" id="ProtNLM"/>
    </source>
</evidence>
<comment type="caution">
    <text evidence="2">The sequence shown here is derived from an EMBL/GenBank/DDBJ whole genome shotgun (WGS) entry which is preliminary data.</text>
</comment>
<feature type="chain" id="PRO_5045199053" description="Secreted protein" evidence="1">
    <location>
        <begin position="25"/>
        <end position="79"/>
    </location>
</feature>
<evidence type="ECO:0000256" key="1">
    <source>
        <dbReference type="SAM" id="SignalP"/>
    </source>
</evidence>
<dbReference type="RefSeq" id="WP_338278479.1">
    <property type="nucleotide sequence ID" value="NZ_BTTX01000003.1"/>
</dbReference>
<keyword evidence="1" id="KW-0732">Signal</keyword>
<evidence type="ECO:0000313" key="2">
    <source>
        <dbReference type="EMBL" id="GMU07616.1"/>
    </source>
</evidence>
<feature type="signal peptide" evidence="1">
    <location>
        <begin position="1"/>
        <end position="24"/>
    </location>
</feature>
<name>A0ABQ6QUE4_9BACT</name>
<dbReference type="EMBL" id="BTTX01000003">
    <property type="protein sequence ID" value="GMU07616.1"/>
    <property type="molecule type" value="Genomic_DNA"/>
</dbReference>
<accession>A0ABQ6QUE4</accession>
<gene>
    <name evidence="2" type="ORF">ASNO1_38690</name>
</gene>
<dbReference type="Proteomes" id="UP001342631">
    <property type="component" value="Unassembled WGS sequence"/>
</dbReference>
<organism evidence="2 3">
    <name type="scientific">Corallococcus caeni</name>
    <dbReference type="NCBI Taxonomy" id="3082388"/>
    <lineage>
        <taxon>Bacteria</taxon>
        <taxon>Pseudomonadati</taxon>
        <taxon>Myxococcota</taxon>
        <taxon>Myxococcia</taxon>
        <taxon>Myxococcales</taxon>
        <taxon>Cystobacterineae</taxon>
        <taxon>Myxococcaceae</taxon>
        <taxon>Corallococcus</taxon>
    </lineage>
</organism>
<protein>
    <recommendedName>
        <fullName evidence="4">Secreted protein</fullName>
    </recommendedName>
</protein>
<sequence>MKWMALVSCVALALGVLVPVVAWATERYEGPCDVAIECNDGSVVSCHGEAECTSRNDDLGGGMVSCKDLYQLPVSFYCH</sequence>